<evidence type="ECO:0000313" key="2">
    <source>
        <dbReference type="Proteomes" id="UP001501153"/>
    </source>
</evidence>
<gene>
    <name evidence="1" type="ORF">GCM10023185_38150</name>
</gene>
<proteinExistence type="predicted"/>
<sequence length="152" mass="16239">MLSRRQFVAKHWALAVEVGTPFGLSPVAMLAHALKESGAGNVRAAARHNYFGFLKGGKHLVYASDRAGFTAYARRLAKTWPAAVRLSHDGDAFAARIAFSANPSYVNESPAARQVYADRLAKIYRAVAADVAHLGLDSPPLATAASSDNDVM</sequence>
<name>A0ABP8IR18_9BACT</name>
<organism evidence="1 2">
    <name type="scientific">Hymenobacter saemangeumensis</name>
    <dbReference type="NCBI Taxonomy" id="1084522"/>
    <lineage>
        <taxon>Bacteria</taxon>
        <taxon>Pseudomonadati</taxon>
        <taxon>Bacteroidota</taxon>
        <taxon>Cytophagia</taxon>
        <taxon>Cytophagales</taxon>
        <taxon>Hymenobacteraceae</taxon>
        <taxon>Hymenobacter</taxon>
    </lineage>
</organism>
<dbReference type="Proteomes" id="UP001501153">
    <property type="component" value="Unassembled WGS sequence"/>
</dbReference>
<keyword evidence="2" id="KW-1185">Reference proteome</keyword>
<evidence type="ECO:0008006" key="3">
    <source>
        <dbReference type="Google" id="ProtNLM"/>
    </source>
</evidence>
<evidence type="ECO:0000313" key="1">
    <source>
        <dbReference type="EMBL" id="GAA4366763.1"/>
    </source>
</evidence>
<comment type="caution">
    <text evidence="1">The sequence shown here is derived from an EMBL/GenBank/DDBJ whole genome shotgun (WGS) entry which is preliminary data.</text>
</comment>
<dbReference type="EMBL" id="BAABGZ010000076">
    <property type="protein sequence ID" value="GAA4366763.1"/>
    <property type="molecule type" value="Genomic_DNA"/>
</dbReference>
<protein>
    <recommendedName>
        <fullName evidence="3">Mannosyl-glycoprotein endo-beta-N-acetylglucosamidase-like domain-containing protein</fullName>
    </recommendedName>
</protein>
<dbReference type="RefSeq" id="WP_345237724.1">
    <property type="nucleotide sequence ID" value="NZ_BAABGZ010000076.1"/>
</dbReference>
<reference evidence="2" key="1">
    <citation type="journal article" date="2019" name="Int. J. Syst. Evol. Microbiol.">
        <title>The Global Catalogue of Microorganisms (GCM) 10K type strain sequencing project: providing services to taxonomists for standard genome sequencing and annotation.</title>
        <authorList>
            <consortium name="The Broad Institute Genomics Platform"/>
            <consortium name="The Broad Institute Genome Sequencing Center for Infectious Disease"/>
            <person name="Wu L."/>
            <person name="Ma J."/>
        </authorList>
    </citation>
    <scope>NUCLEOTIDE SEQUENCE [LARGE SCALE GENOMIC DNA]</scope>
    <source>
        <strain evidence="2">JCM 17923</strain>
    </source>
</reference>
<dbReference type="Gene3D" id="1.10.530.10">
    <property type="match status" value="1"/>
</dbReference>
<accession>A0ABP8IR18</accession>